<feature type="compositionally biased region" description="Polar residues" evidence="1">
    <location>
        <begin position="29"/>
        <end position="40"/>
    </location>
</feature>
<dbReference type="AlphaFoldDB" id="A0AAE0JAB4"/>
<gene>
    <name evidence="2" type="ORF">B0H65DRAFT_528638</name>
</gene>
<feature type="compositionally biased region" description="Gly residues" evidence="1">
    <location>
        <begin position="175"/>
        <end position="186"/>
    </location>
</feature>
<dbReference type="RefSeq" id="XP_062679254.1">
    <property type="nucleotide sequence ID" value="XM_062828898.1"/>
</dbReference>
<proteinExistence type="predicted"/>
<reference evidence="2" key="1">
    <citation type="journal article" date="2023" name="Mol. Phylogenet. Evol.">
        <title>Genome-scale phylogeny and comparative genomics of the fungal order Sordariales.</title>
        <authorList>
            <person name="Hensen N."/>
            <person name="Bonometti L."/>
            <person name="Westerberg I."/>
            <person name="Brannstrom I.O."/>
            <person name="Guillou S."/>
            <person name="Cros-Aarteil S."/>
            <person name="Calhoun S."/>
            <person name="Haridas S."/>
            <person name="Kuo A."/>
            <person name="Mondo S."/>
            <person name="Pangilinan J."/>
            <person name="Riley R."/>
            <person name="LaButti K."/>
            <person name="Andreopoulos B."/>
            <person name="Lipzen A."/>
            <person name="Chen C."/>
            <person name="Yan M."/>
            <person name="Daum C."/>
            <person name="Ng V."/>
            <person name="Clum A."/>
            <person name="Steindorff A."/>
            <person name="Ohm R.A."/>
            <person name="Martin F."/>
            <person name="Silar P."/>
            <person name="Natvig D.O."/>
            <person name="Lalanne C."/>
            <person name="Gautier V."/>
            <person name="Ament-Velasquez S.L."/>
            <person name="Kruys A."/>
            <person name="Hutchinson M.I."/>
            <person name="Powell A.J."/>
            <person name="Barry K."/>
            <person name="Miller A.N."/>
            <person name="Grigoriev I.V."/>
            <person name="Debuchy R."/>
            <person name="Gladieux P."/>
            <person name="Hiltunen Thoren M."/>
            <person name="Johannesson H."/>
        </authorList>
    </citation>
    <scope>NUCLEOTIDE SEQUENCE</scope>
    <source>
        <strain evidence="2">CBS 560.94</strain>
    </source>
</reference>
<organism evidence="2 3">
    <name type="scientific">Neurospora tetraspora</name>
    <dbReference type="NCBI Taxonomy" id="94610"/>
    <lineage>
        <taxon>Eukaryota</taxon>
        <taxon>Fungi</taxon>
        <taxon>Dikarya</taxon>
        <taxon>Ascomycota</taxon>
        <taxon>Pezizomycotina</taxon>
        <taxon>Sordariomycetes</taxon>
        <taxon>Sordariomycetidae</taxon>
        <taxon>Sordariales</taxon>
        <taxon>Sordariaceae</taxon>
        <taxon>Neurospora</taxon>
    </lineage>
</organism>
<evidence type="ECO:0000256" key="1">
    <source>
        <dbReference type="SAM" id="MobiDB-lite"/>
    </source>
</evidence>
<comment type="caution">
    <text evidence="2">The sequence shown here is derived from an EMBL/GenBank/DDBJ whole genome shotgun (WGS) entry which is preliminary data.</text>
</comment>
<accession>A0AAE0JAB4</accession>
<dbReference type="Proteomes" id="UP001278500">
    <property type="component" value="Unassembled WGS sequence"/>
</dbReference>
<name>A0AAE0JAB4_9PEZI</name>
<keyword evidence="3" id="KW-1185">Reference proteome</keyword>
<reference evidence="2" key="2">
    <citation type="submission" date="2023-06" db="EMBL/GenBank/DDBJ databases">
        <authorList>
            <consortium name="Lawrence Berkeley National Laboratory"/>
            <person name="Haridas S."/>
            <person name="Hensen N."/>
            <person name="Bonometti L."/>
            <person name="Westerberg I."/>
            <person name="Brannstrom I.O."/>
            <person name="Guillou S."/>
            <person name="Cros-Aarteil S."/>
            <person name="Calhoun S."/>
            <person name="Kuo A."/>
            <person name="Mondo S."/>
            <person name="Pangilinan J."/>
            <person name="Riley R."/>
            <person name="Labutti K."/>
            <person name="Andreopoulos B."/>
            <person name="Lipzen A."/>
            <person name="Chen C."/>
            <person name="Yanf M."/>
            <person name="Daum C."/>
            <person name="Ng V."/>
            <person name="Clum A."/>
            <person name="Steindorff A."/>
            <person name="Ohm R."/>
            <person name="Martin F."/>
            <person name="Silar P."/>
            <person name="Natvig D."/>
            <person name="Lalanne C."/>
            <person name="Gautier V."/>
            <person name="Ament-Velasquez S.L."/>
            <person name="Kruys A."/>
            <person name="Hutchinson M.I."/>
            <person name="Powell A.J."/>
            <person name="Barry K."/>
            <person name="Miller A.N."/>
            <person name="Grigoriev I.V."/>
            <person name="Debuchy R."/>
            <person name="Gladieux P."/>
            <person name="Thoren M.H."/>
            <person name="Johannesson H."/>
        </authorList>
    </citation>
    <scope>NUCLEOTIDE SEQUENCE</scope>
    <source>
        <strain evidence="2">CBS 560.94</strain>
    </source>
</reference>
<sequence length="269" mass="27504">MPPINLHTHSPINAAKAFDAKDPPKTATPEGQSQSGTVPNANPDPQPTGTATLNQATPTYLTSDRTPPPPQPGAVPSLPAQTGTGTSQGQDVKYPHLPPQPSSQYYPGSPAAPAPSGPITSPPHQMSIPPPTASYNYSQRGTSTNTVPPPPTRTLPTYLPGASPAELGLRPRPGAGSGFGCGGGGDLSHPPGYQQDAMASDMNQAQRAAHEYAASHGGHGHGHGGGYGGGGGGDDDEGVWNSAKKWIQDAGAKVAEAESEVWKRINSQK</sequence>
<evidence type="ECO:0000313" key="3">
    <source>
        <dbReference type="Proteomes" id="UP001278500"/>
    </source>
</evidence>
<evidence type="ECO:0000313" key="2">
    <source>
        <dbReference type="EMBL" id="KAK3340312.1"/>
    </source>
</evidence>
<feature type="compositionally biased region" description="Polar residues" evidence="1">
    <location>
        <begin position="47"/>
        <end position="65"/>
    </location>
</feature>
<dbReference type="GeneID" id="87866052"/>
<feature type="compositionally biased region" description="Polar residues" evidence="1">
    <location>
        <begin position="79"/>
        <end position="90"/>
    </location>
</feature>
<dbReference type="EMBL" id="JAUEPP010000006">
    <property type="protein sequence ID" value="KAK3340312.1"/>
    <property type="molecule type" value="Genomic_DNA"/>
</dbReference>
<feature type="region of interest" description="Disordered" evidence="1">
    <location>
        <begin position="1"/>
        <end position="241"/>
    </location>
</feature>
<feature type="compositionally biased region" description="Gly residues" evidence="1">
    <location>
        <begin position="223"/>
        <end position="232"/>
    </location>
</feature>
<protein>
    <submittedName>
        <fullName evidence="2">Uncharacterized protein</fullName>
    </submittedName>
</protein>